<organism evidence="1 2">
    <name type="scientific">candidate division WOR-1 bacterium RIFOXYB2_FULL_37_13</name>
    <dbReference type="NCBI Taxonomy" id="1802579"/>
    <lineage>
        <taxon>Bacteria</taxon>
        <taxon>Bacillati</taxon>
        <taxon>Saganbacteria</taxon>
    </lineage>
</organism>
<protein>
    <recommendedName>
        <fullName evidence="3">Glycosyl transferase family 1 domain-containing protein</fullName>
    </recommendedName>
</protein>
<dbReference type="AlphaFoldDB" id="A0A1F4SH81"/>
<reference evidence="1 2" key="1">
    <citation type="journal article" date="2016" name="Nat. Commun.">
        <title>Thousands of microbial genomes shed light on interconnected biogeochemical processes in an aquifer system.</title>
        <authorList>
            <person name="Anantharaman K."/>
            <person name="Brown C.T."/>
            <person name="Hug L.A."/>
            <person name="Sharon I."/>
            <person name="Castelle C.J."/>
            <person name="Probst A.J."/>
            <person name="Thomas B.C."/>
            <person name="Singh A."/>
            <person name="Wilkins M.J."/>
            <person name="Karaoz U."/>
            <person name="Brodie E.L."/>
            <person name="Williams K.H."/>
            <person name="Hubbard S.S."/>
            <person name="Banfield J.F."/>
        </authorList>
    </citation>
    <scope>NUCLEOTIDE SEQUENCE [LARGE SCALE GENOMIC DNA]</scope>
</reference>
<gene>
    <name evidence="1" type="ORF">A2310_02455</name>
</gene>
<accession>A0A1F4SH81</accession>
<name>A0A1F4SH81_UNCSA</name>
<evidence type="ECO:0000313" key="1">
    <source>
        <dbReference type="EMBL" id="OGC19757.1"/>
    </source>
</evidence>
<sequence length="333" mass="38267">MSTNRQKGGSLGLVFLSCQPYCGTWTRESHDIQAWASATGGDVYNSCLLRLLHGIKDYKIVMLELRHHNFHLIKKIKKKLPHIKLIGVQEGSLHSADNDYNTKIRLKYIEAYQDVDALGVLLEESIPYFEAITDKPVFWLGVPFPVEWSKKHIIAPDKKNPLIEMQNTFSSQKGGLTNFFLLKNIQKSHPEAQGISYSANIKLENDLIKRFGLNLIISPFIEWQKYFINHCKAYVALHMDYRWSWNRYSLDCAAAGIPCISSAHATTHKILFPKLGVEPFDIKTATQLAIKLLEDHGFYKQCREYALEKAEMFNFKNSADRLKLFLKSKGWIN</sequence>
<dbReference type="STRING" id="1802579.A2310_02455"/>
<dbReference type="Proteomes" id="UP000178417">
    <property type="component" value="Unassembled WGS sequence"/>
</dbReference>
<proteinExistence type="predicted"/>
<dbReference type="SUPFAM" id="SSF53756">
    <property type="entry name" value="UDP-Glycosyltransferase/glycogen phosphorylase"/>
    <property type="match status" value="1"/>
</dbReference>
<evidence type="ECO:0000313" key="2">
    <source>
        <dbReference type="Proteomes" id="UP000178417"/>
    </source>
</evidence>
<comment type="caution">
    <text evidence="1">The sequence shown here is derived from an EMBL/GenBank/DDBJ whole genome shotgun (WGS) entry which is preliminary data.</text>
</comment>
<evidence type="ECO:0008006" key="3">
    <source>
        <dbReference type="Google" id="ProtNLM"/>
    </source>
</evidence>
<dbReference type="PROSITE" id="PS51257">
    <property type="entry name" value="PROKAR_LIPOPROTEIN"/>
    <property type="match status" value="1"/>
</dbReference>
<dbReference type="EMBL" id="MEUB01000059">
    <property type="protein sequence ID" value="OGC19757.1"/>
    <property type="molecule type" value="Genomic_DNA"/>
</dbReference>